<evidence type="ECO:0000313" key="3">
    <source>
        <dbReference type="Proteomes" id="UP000243217"/>
    </source>
</evidence>
<evidence type="ECO:0000259" key="1">
    <source>
        <dbReference type="PROSITE" id="PS51186"/>
    </source>
</evidence>
<gene>
    <name evidence="2" type="ORF">THRCLA_05049</name>
</gene>
<dbReference type="SUPFAM" id="SSF55729">
    <property type="entry name" value="Acyl-CoA N-acyltransferases (Nat)"/>
    <property type="match status" value="1"/>
</dbReference>
<accession>A0A1V9ZX50</accession>
<sequence length="293" mass="32415">MKIERIIDADEFLSEIQSLVLANPEDMNLIALIAASKVNGNHFWLVRNPDNSVESCALVSERGCVLSPNMRPQAAEAIGEKVGQALNEIIPEARGTEETLPAFLKGYLSHKPNFKAKHHMGVMLYSLQMDQLPSTCNEVAGRFIEGYATPATIHDKDILLSFMKQFTADANVMSTPEQINTSVENHLNRQSLFVWKVNDQIVASAGHSQPLDIGTHTLYRIVAVFTKATARCKGYASALTTALCHHLRSKTNNCRIVLFADTSNPASNKAYQRIGFVQHKLMMSASFEPDIKS</sequence>
<dbReference type="PROSITE" id="PS51186">
    <property type="entry name" value="GNAT"/>
    <property type="match status" value="1"/>
</dbReference>
<dbReference type="InterPro" id="IPR000182">
    <property type="entry name" value="GNAT_dom"/>
</dbReference>
<comment type="caution">
    <text evidence="2">The sequence shown here is derived from an EMBL/GenBank/DDBJ whole genome shotgun (WGS) entry which is preliminary data.</text>
</comment>
<dbReference type="GO" id="GO:0016747">
    <property type="term" value="F:acyltransferase activity, transferring groups other than amino-acyl groups"/>
    <property type="evidence" value="ECO:0007669"/>
    <property type="project" value="InterPro"/>
</dbReference>
<dbReference type="CDD" id="cd04301">
    <property type="entry name" value="NAT_SF"/>
    <property type="match status" value="1"/>
</dbReference>
<dbReference type="Proteomes" id="UP000243217">
    <property type="component" value="Unassembled WGS sequence"/>
</dbReference>
<proteinExistence type="predicted"/>
<dbReference type="Pfam" id="PF00583">
    <property type="entry name" value="Acetyltransf_1"/>
    <property type="match status" value="1"/>
</dbReference>
<dbReference type="EMBL" id="JNBS01001106">
    <property type="protein sequence ID" value="OQS02595.1"/>
    <property type="molecule type" value="Genomic_DNA"/>
</dbReference>
<dbReference type="AlphaFoldDB" id="A0A1V9ZX50"/>
<protein>
    <recommendedName>
        <fullName evidence="1">N-acetyltransferase domain-containing protein</fullName>
    </recommendedName>
</protein>
<keyword evidence="3" id="KW-1185">Reference proteome</keyword>
<dbReference type="Gene3D" id="3.40.630.30">
    <property type="match status" value="1"/>
</dbReference>
<dbReference type="InterPro" id="IPR016181">
    <property type="entry name" value="Acyl_CoA_acyltransferase"/>
</dbReference>
<reference evidence="2 3" key="1">
    <citation type="journal article" date="2014" name="Genome Biol. Evol.">
        <title>The secreted proteins of Achlya hypogyna and Thraustotheca clavata identify the ancestral oomycete secretome and reveal gene acquisitions by horizontal gene transfer.</title>
        <authorList>
            <person name="Misner I."/>
            <person name="Blouin N."/>
            <person name="Leonard G."/>
            <person name="Richards T.A."/>
            <person name="Lane C.E."/>
        </authorList>
    </citation>
    <scope>NUCLEOTIDE SEQUENCE [LARGE SCALE GENOMIC DNA]</scope>
    <source>
        <strain evidence="2 3">ATCC 34112</strain>
    </source>
</reference>
<organism evidence="2 3">
    <name type="scientific">Thraustotheca clavata</name>
    <dbReference type="NCBI Taxonomy" id="74557"/>
    <lineage>
        <taxon>Eukaryota</taxon>
        <taxon>Sar</taxon>
        <taxon>Stramenopiles</taxon>
        <taxon>Oomycota</taxon>
        <taxon>Saprolegniomycetes</taxon>
        <taxon>Saprolegniales</taxon>
        <taxon>Achlyaceae</taxon>
        <taxon>Thraustotheca</taxon>
    </lineage>
</organism>
<name>A0A1V9ZX50_9STRA</name>
<feature type="domain" description="N-acetyltransferase" evidence="1">
    <location>
        <begin position="151"/>
        <end position="293"/>
    </location>
</feature>
<dbReference type="OrthoDB" id="67161at2759"/>
<evidence type="ECO:0000313" key="2">
    <source>
        <dbReference type="EMBL" id="OQS02595.1"/>
    </source>
</evidence>